<dbReference type="KEGG" id="ego:BBD34_04835"/>
<comment type="caution">
    <text evidence="1">The sequence shown here is derived from an EMBL/GenBank/DDBJ whole genome shotgun (WGS) entry which is preliminary data.</text>
</comment>
<reference evidence="1 2" key="1">
    <citation type="submission" date="2016-06" db="EMBL/GenBank/DDBJ databases">
        <authorList>
            <person name="Nicholson A.C."/>
        </authorList>
    </citation>
    <scope>NUCLEOTIDE SEQUENCE [LARGE SCALE GENOMIC DNA]</scope>
    <source>
        <strain evidence="1 2">G4123</strain>
    </source>
</reference>
<gene>
    <name evidence="1" type="ORF">BAY32_11385</name>
</gene>
<evidence type="ECO:0000313" key="1">
    <source>
        <dbReference type="EMBL" id="OPB73637.1"/>
    </source>
</evidence>
<proteinExistence type="predicted"/>
<dbReference type="AlphaFoldDB" id="A0AAJ3NAS3"/>
<dbReference type="Proteomes" id="UP000190816">
    <property type="component" value="Unassembled WGS sequence"/>
</dbReference>
<name>A0AAJ3NAS3_9FLAO</name>
<dbReference type="RefSeq" id="WP_078402583.1">
    <property type="nucleotide sequence ID" value="NZ_CP016377.1"/>
</dbReference>
<sequence>MIRIKLPPEALKRKYSAAYRLRKKLGLTKFPKYQKNIYSSLDEELLNIAEVKILINEFGFVIKPLIK</sequence>
<evidence type="ECO:0000313" key="2">
    <source>
        <dbReference type="Proteomes" id="UP000190816"/>
    </source>
</evidence>
<accession>A0AAJ3NAS3</accession>
<protein>
    <submittedName>
        <fullName evidence="1">Uncharacterized protein</fullName>
    </submittedName>
</protein>
<dbReference type="EMBL" id="MAIC01000016">
    <property type="protein sequence ID" value="OPB73637.1"/>
    <property type="molecule type" value="Genomic_DNA"/>
</dbReference>
<organism evidence="1 2">
    <name type="scientific">Elizabethkingia ursingii</name>
    <dbReference type="NCBI Taxonomy" id="1756150"/>
    <lineage>
        <taxon>Bacteria</taxon>
        <taxon>Pseudomonadati</taxon>
        <taxon>Bacteroidota</taxon>
        <taxon>Flavobacteriia</taxon>
        <taxon>Flavobacteriales</taxon>
        <taxon>Weeksellaceae</taxon>
        <taxon>Elizabethkingia</taxon>
    </lineage>
</organism>